<reference evidence="1" key="1">
    <citation type="submission" date="2019-08" db="EMBL/GenBank/DDBJ databases">
        <authorList>
            <person name="Kucharzyk K."/>
            <person name="Murdoch R.W."/>
            <person name="Higgins S."/>
            <person name="Loffler F."/>
        </authorList>
    </citation>
    <scope>NUCLEOTIDE SEQUENCE</scope>
</reference>
<sequence length="91" mass="10668">MALLAAILEQTEPSVAIIIFLKVTFPIQNPVYLFSFKKYNSIGAYKRKGNLNVKRRQLFNFRNPNFWEMLKQDRSVITGKSAIDSKLYFYI</sequence>
<dbReference type="AlphaFoldDB" id="A0A644Y945"/>
<dbReference type="EMBL" id="VSSQ01003957">
    <property type="protein sequence ID" value="MPM23103.1"/>
    <property type="molecule type" value="Genomic_DNA"/>
</dbReference>
<gene>
    <name evidence="1" type="ORF">SDC9_69567</name>
</gene>
<evidence type="ECO:0000313" key="1">
    <source>
        <dbReference type="EMBL" id="MPM23103.1"/>
    </source>
</evidence>
<accession>A0A644Y945</accession>
<comment type="caution">
    <text evidence="1">The sequence shown here is derived from an EMBL/GenBank/DDBJ whole genome shotgun (WGS) entry which is preliminary data.</text>
</comment>
<organism evidence="1">
    <name type="scientific">bioreactor metagenome</name>
    <dbReference type="NCBI Taxonomy" id="1076179"/>
    <lineage>
        <taxon>unclassified sequences</taxon>
        <taxon>metagenomes</taxon>
        <taxon>ecological metagenomes</taxon>
    </lineage>
</organism>
<name>A0A644Y945_9ZZZZ</name>
<protein>
    <submittedName>
        <fullName evidence="1">Uncharacterized protein</fullName>
    </submittedName>
</protein>
<proteinExistence type="predicted"/>